<evidence type="ECO:0000256" key="1">
    <source>
        <dbReference type="ARBA" id="ARBA00001946"/>
    </source>
</evidence>
<dbReference type="InterPro" id="IPR011206">
    <property type="entry name" value="Citrate_lyase_beta/mcl1/mcl2"/>
</dbReference>
<keyword evidence="6" id="KW-1185">Reference proteome</keyword>
<sequence>MLKLKRSRLVMPANNMKFIDKAPLRNADIIVLDLEDSVPSSQKLLARRDLKKKIEIANQGGSSIYVRVNNNTQLLKEDIDASISPPLTGIYVPKIEKAEQVVEIDELLSAYEKKLQLSDGHFKISILIETAKGLLNLNSILCSSKRIDTVSLGAEDFAKDVDLIMGESTKIALLNIRMQICIAAHAFGVLPMGLMSSIADFTNLEEVESSALLAYEHGFVGTSCIHPSNVEVLNKAFSPSEKSISEAHELIKVFDEAQQNGKSAIRFKEKMVDIPHYEQAKNLISTYEQILQYEQYKEICRKSYIGGQNI</sequence>
<dbReference type="InterPro" id="IPR005000">
    <property type="entry name" value="Aldolase/citrate-lyase_domain"/>
</dbReference>
<evidence type="ECO:0000259" key="4">
    <source>
        <dbReference type="Pfam" id="PF03328"/>
    </source>
</evidence>
<dbReference type="InterPro" id="IPR015813">
    <property type="entry name" value="Pyrv/PenolPyrv_kinase-like_dom"/>
</dbReference>
<feature type="domain" description="HpcH/HpaI aldolase/citrate lyase" evidence="4">
    <location>
        <begin position="7"/>
        <end position="227"/>
    </location>
</feature>
<dbReference type="GO" id="GO:0016829">
    <property type="term" value="F:lyase activity"/>
    <property type="evidence" value="ECO:0007669"/>
    <property type="project" value="UniProtKB-KW"/>
</dbReference>
<keyword evidence="2" id="KW-0479">Metal-binding</keyword>
<proteinExistence type="predicted"/>
<dbReference type="RefSeq" id="WP_336499373.1">
    <property type="nucleotide sequence ID" value="NZ_JBAWSY010000029.1"/>
</dbReference>
<comment type="cofactor">
    <cofactor evidence="1">
        <name>Mg(2+)</name>
        <dbReference type="ChEBI" id="CHEBI:18420"/>
    </cofactor>
</comment>
<dbReference type="PANTHER" id="PTHR32308">
    <property type="entry name" value="LYASE BETA SUBUNIT, PUTATIVE (AFU_ORTHOLOGUE AFUA_4G13030)-RELATED"/>
    <property type="match status" value="1"/>
</dbReference>
<name>A0ABU8F9Y8_9BACI</name>
<evidence type="ECO:0000313" key="5">
    <source>
        <dbReference type="EMBL" id="MEI4771824.1"/>
    </source>
</evidence>
<evidence type="ECO:0000256" key="3">
    <source>
        <dbReference type="ARBA" id="ARBA00022842"/>
    </source>
</evidence>
<evidence type="ECO:0000313" key="6">
    <source>
        <dbReference type="Proteomes" id="UP001364890"/>
    </source>
</evidence>
<dbReference type="PANTHER" id="PTHR32308:SF1">
    <property type="entry name" value="HPCH_HPAI ALDOLASE_CITRATE LYASE DOMAIN-CONTAINING PROTEIN"/>
    <property type="match status" value="1"/>
</dbReference>
<reference evidence="5 6" key="1">
    <citation type="submission" date="2024-01" db="EMBL/GenBank/DDBJ databases">
        <title>Seven novel Bacillus-like species.</title>
        <authorList>
            <person name="Liu G."/>
        </authorList>
    </citation>
    <scope>NUCLEOTIDE SEQUENCE [LARGE SCALE GENOMIC DNA]</scope>
    <source>
        <strain evidence="5 6">FJAT-51614</strain>
    </source>
</reference>
<evidence type="ECO:0000256" key="2">
    <source>
        <dbReference type="ARBA" id="ARBA00022723"/>
    </source>
</evidence>
<keyword evidence="5" id="KW-0456">Lyase</keyword>
<gene>
    <name evidence="5" type="ORF">WAX74_19670</name>
</gene>
<dbReference type="Proteomes" id="UP001364890">
    <property type="component" value="Unassembled WGS sequence"/>
</dbReference>
<dbReference type="Gene3D" id="3.20.20.60">
    <property type="entry name" value="Phosphoenolpyruvate-binding domains"/>
    <property type="match status" value="1"/>
</dbReference>
<organism evidence="5 6">
    <name type="scientific">Psychrobacillus mangrovi</name>
    <dbReference type="NCBI Taxonomy" id="3117745"/>
    <lineage>
        <taxon>Bacteria</taxon>
        <taxon>Bacillati</taxon>
        <taxon>Bacillota</taxon>
        <taxon>Bacilli</taxon>
        <taxon>Bacillales</taxon>
        <taxon>Bacillaceae</taxon>
        <taxon>Psychrobacillus</taxon>
    </lineage>
</organism>
<accession>A0ABU8F9Y8</accession>
<dbReference type="PIRSF" id="PIRSF015582">
    <property type="entry name" value="Cit_lyase_B"/>
    <property type="match status" value="1"/>
</dbReference>
<protein>
    <submittedName>
        <fullName evidence="5">CoA ester lyase</fullName>
    </submittedName>
</protein>
<comment type="caution">
    <text evidence="5">The sequence shown here is derived from an EMBL/GenBank/DDBJ whole genome shotgun (WGS) entry which is preliminary data.</text>
</comment>
<dbReference type="InterPro" id="IPR040442">
    <property type="entry name" value="Pyrv_kinase-like_dom_sf"/>
</dbReference>
<dbReference type="EMBL" id="JBAWSY010000029">
    <property type="protein sequence ID" value="MEI4771824.1"/>
    <property type="molecule type" value="Genomic_DNA"/>
</dbReference>
<keyword evidence="3" id="KW-0460">Magnesium</keyword>
<dbReference type="SUPFAM" id="SSF51621">
    <property type="entry name" value="Phosphoenolpyruvate/pyruvate domain"/>
    <property type="match status" value="1"/>
</dbReference>
<dbReference type="Pfam" id="PF03328">
    <property type="entry name" value="HpcH_HpaI"/>
    <property type="match status" value="1"/>
</dbReference>